<dbReference type="Pfam" id="PF18954">
    <property type="entry name" value="DUF5697"/>
    <property type="match status" value="1"/>
</dbReference>
<sequence length="170" mass="19765">MYYVNLKQQKILQNINKFGCMTYEQIRKINNFSDLDKQLKSLVRQSKIRILDDNIYVTRGVREVNKNVLSAIDLYIYLNFVDKESSIAWCVIEDFPFIMAFFRNNKVFDIAVIKEGEETICSVAINRSAAERVIVILKDYGQLEKVRISKPVKYCTVNDGTVIFLENGDD</sequence>
<dbReference type="EMBL" id="JBJIAA010000011">
    <property type="protein sequence ID" value="MFL0251502.1"/>
    <property type="molecule type" value="Genomic_DNA"/>
</dbReference>
<dbReference type="Proteomes" id="UP001623592">
    <property type="component" value="Unassembled WGS sequence"/>
</dbReference>
<protein>
    <submittedName>
        <fullName evidence="1">DUF5697 family protein</fullName>
    </submittedName>
</protein>
<keyword evidence="2" id="KW-1185">Reference proteome</keyword>
<dbReference type="RefSeq" id="WP_406788156.1">
    <property type="nucleotide sequence ID" value="NZ_JBJIAA010000011.1"/>
</dbReference>
<evidence type="ECO:0000313" key="1">
    <source>
        <dbReference type="EMBL" id="MFL0251502.1"/>
    </source>
</evidence>
<organism evidence="1 2">
    <name type="scientific">Clostridium neuense</name>
    <dbReference type="NCBI Taxonomy" id="1728934"/>
    <lineage>
        <taxon>Bacteria</taxon>
        <taxon>Bacillati</taxon>
        <taxon>Bacillota</taxon>
        <taxon>Clostridia</taxon>
        <taxon>Eubacteriales</taxon>
        <taxon>Clostridiaceae</taxon>
        <taxon>Clostridium</taxon>
    </lineage>
</organism>
<reference evidence="1 2" key="1">
    <citation type="submission" date="2024-11" db="EMBL/GenBank/DDBJ databases">
        <authorList>
            <person name="Heng Y.C."/>
            <person name="Lim A.C.H."/>
            <person name="Lee J.K.Y."/>
            <person name="Kittelmann S."/>
        </authorList>
    </citation>
    <scope>NUCLEOTIDE SEQUENCE [LARGE SCALE GENOMIC DNA]</scope>
    <source>
        <strain evidence="1 2">WILCCON 0114</strain>
    </source>
</reference>
<accession>A0ABW8TGE8</accession>
<dbReference type="InterPro" id="IPR043752">
    <property type="entry name" value="DUF5697"/>
</dbReference>
<gene>
    <name evidence="1" type="ORF">ACJDT4_13860</name>
</gene>
<name>A0ABW8TGE8_9CLOT</name>
<comment type="caution">
    <text evidence="1">The sequence shown here is derived from an EMBL/GenBank/DDBJ whole genome shotgun (WGS) entry which is preliminary data.</text>
</comment>
<proteinExistence type="predicted"/>
<evidence type="ECO:0000313" key="2">
    <source>
        <dbReference type="Proteomes" id="UP001623592"/>
    </source>
</evidence>